<feature type="region of interest" description="Disordered" evidence="1">
    <location>
        <begin position="137"/>
        <end position="195"/>
    </location>
</feature>
<dbReference type="EMBL" id="MFLC01000030">
    <property type="protein sequence ID" value="OGG54821.1"/>
    <property type="molecule type" value="Genomic_DNA"/>
</dbReference>
<evidence type="ECO:0000313" key="5">
    <source>
        <dbReference type="Proteomes" id="UP000177659"/>
    </source>
</evidence>
<organism evidence="4 5">
    <name type="scientific">Candidatus Kaiserbacteria bacterium RIFCSPHIGHO2_02_FULL_49_11</name>
    <dbReference type="NCBI Taxonomy" id="1798489"/>
    <lineage>
        <taxon>Bacteria</taxon>
        <taxon>Candidatus Kaiseribacteriota</taxon>
    </lineage>
</organism>
<dbReference type="Proteomes" id="UP000177659">
    <property type="component" value="Unassembled WGS sequence"/>
</dbReference>
<accession>A0A1F6D0K5</accession>
<keyword evidence="2" id="KW-0472">Membrane</keyword>
<feature type="compositionally biased region" description="Low complexity" evidence="1">
    <location>
        <begin position="184"/>
        <end position="195"/>
    </location>
</feature>
<dbReference type="Pfam" id="PF01464">
    <property type="entry name" value="SLT"/>
    <property type="match status" value="1"/>
</dbReference>
<dbReference type="InterPro" id="IPR023346">
    <property type="entry name" value="Lysozyme-like_dom_sf"/>
</dbReference>
<comment type="caution">
    <text evidence="4">The sequence shown here is derived from an EMBL/GenBank/DDBJ whole genome shotgun (WGS) entry which is preliminary data.</text>
</comment>
<dbReference type="PANTHER" id="PTHR37423">
    <property type="entry name" value="SOLUBLE LYTIC MUREIN TRANSGLYCOSYLASE-RELATED"/>
    <property type="match status" value="1"/>
</dbReference>
<dbReference type="AlphaFoldDB" id="A0A1F6D0K5"/>
<gene>
    <name evidence="4" type="ORF">A3D62_02155</name>
</gene>
<dbReference type="SUPFAM" id="SSF53955">
    <property type="entry name" value="Lysozyme-like"/>
    <property type="match status" value="1"/>
</dbReference>
<keyword evidence="2" id="KW-0812">Transmembrane</keyword>
<protein>
    <recommendedName>
        <fullName evidence="3">Transglycosylase SLT domain-containing protein</fullName>
    </recommendedName>
</protein>
<reference evidence="4 5" key="1">
    <citation type="journal article" date="2016" name="Nat. Commun.">
        <title>Thousands of microbial genomes shed light on interconnected biogeochemical processes in an aquifer system.</title>
        <authorList>
            <person name="Anantharaman K."/>
            <person name="Brown C.T."/>
            <person name="Hug L.A."/>
            <person name="Sharon I."/>
            <person name="Castelle C.J."/>
            <person name="Probst A.J."/>
            <person name="Thomas B.C."/>
            <person name="Singh A."/>
            <person name="Wilkins M.J."/>
            <person name="Karaoz U."/>
            <person name="Brodie E.L."/>
            <person name="Williams K.H."/>
            <person name="Hubbard S.S."/>
            <person name="Banfield J.F."/>
        </authorList>
    </citation>
    <scope>NUCLEOTIDE SEQUENCE [LARGE SCALE GENOMIC DNA]</scope>
</reference>
<sequence length="376" mass="40367">MKHIFLSLAVAFLLIGGSLFLIAPDPAFAQARGIVPCSGPDCQVCHLTILAQNVIEFLVRVAFIVAALAFAVAGFFYFTTGANPGNVEKAHAIFKNTFIGLIFVLGSWLIIDVILHVLAGEGVRVFTQLDPSRCGSSSVAPAWQDPDKAAPWQDPDKLNANQGTSGTGGTAQPWQDPDKLPQAGTQPLGGTPTLGTKEIDARLAKTAPYASQNCSYAEQANIDNCNATRAVMAMESAGNPKAQEGNSRGLMQVEPATARQMDPSLRNLSDAQIQSLLVNNPDKNMELGNKYYGQLYTKYGDYDLATAAYNGGTKANEPSKDCPGLHKWECVWDSPGCYGTGKTDCKRNEGVDSYEPTRKYVPNVRAARERLDSAGN</sequence>
<feature type="transmembrane region" description="Helical" evidence="2">
    <location>
        <begin position="57"/>
        <end position="78"/>
    </location>
</feature>
<dbReference type="InterPro" id="IPR008258">
    <property type="entry name" value="Transglycosylase_SLT_dom_1"/>
</dbReference>
<evidence type="ECO:0000256" key="2">
    <source>
        <dbReference type="SAM" id="Phobius"/>
    </source>
</evidence>
<keyword evidence="2" id="KW-1133">Transmembrane helix</keyword>
<dbReference type="PANTHER" id="PTHR37423:SF2">
    <property type="entry name" value="MEMBRANE-BOUND LYTIC MUREIN TRANSGLYCOSYLASE C"/>
    <property type="match status" value="1"/>
</dbReference>
<feature type="transmembrane region" description="Helical" evidence="2">
    <location>
        <begin position="98"/>
        <end position="119"/>
    </location>
</feature>
<evidence type="ECO:0000313" key="4">
    <source>
        <dbReference type="EMBL" id="OGG54821.1"/>
    </source>
</evidence>
<evidence type="ECO:0000256" key="1">
    <source>
        <dbReference type="SAM" id="MobiDB-lite"/>
    </source>
</evidence>
<dbReference type="Gene3D" id="1.10.530.10">
    <property type="match status" value="1"/>
</dbReference>
<feature type="domain" description="Transglycosylase SLT" evidence="3">
    <location>
        <begin position="217"/>
        <end position="316"/>
    </location>
</feature>
<name>A0A1F6D0K5_9BACT</name>
<proteinExistence type="predicted"/>
<evidence type="ECO:0000259" key="3">
    <source>
        <dbReference type="Pfam" id="PF01464"/>
    </source>
</evidence>